<dbReference type="AlphaFoldDB" id="A0A665TC98"/>
<dbReference type="Ensembl" id="ENSENLT00000003779.1">
    <property type="protein sequence ID" value="ENSENLP00000003592.1"/>
    <property type="gene ID" value="ENSENLG00000001713.1"/>
</dbReference>
<dbReference type="GO" id="GO:0055008">
    <property type="term" value="P:cardiac muscle tissue morphogenesis"/>
    <property type="evidence" value="ECO:0007669"/>
    <property type="project" value="TreeGrafter"/>
</dbReference>
<dbReference type="GO" id="GO:0030674">
    <property type="term" value="F:protein-macromolecule adaptor activity"/>
    <property type="evidence" value="ECO:0007669"/>
    <property type="project" value="TreeGrafter"/>
</dbReference>
<dbReference type="GO" id="GO:0031432">
    <property type="term" value="F:titin binding"/>
    <property type="evidence" value="ECO:0007669"/>
    <property type="project" value="TreeGrafter"/>
</dbReference>
<dbReference type="GO" id="GO:0030241">
    <property type="term" value="P:skeletal muscle myosin thick filament assembly"/>
    <property type="evidence" value="ECO:0007669"/>
    <property type="project" value="TreeGrafter"/>
</dbReference>
<dbReference type="InterPro" id="IPR023111">
    <property type="entry name" value="Titin-like_dom_sf"/>
</dbReference>
<dbReference type="PANTHER" id="PTHR15143">
    <property type="entry name" value="TELETHONIN"/>
    <property type="match status" value="1"/>
</dbReference>
<dbReference type="GO" id="GO:0055003">
    <property type="term" value="P:cardiac myofibril assembly"/>
    <property type="evidence" value="ECO:0007669"/>
    <property type="project" value="TreeGrafter"/>
</dbReference>
<evidence type="ECO:0000313" key="2">
    <source>
        <dbReference type="Proteomes" id="UP000472264"/>
    </source>
</evidence>
<protein>
    <submittedName>
        <fullName evidence="1">Telethonin-like</fullName>
    </submittedName>
</protein>
<name>A0A665TC98_ECHNA</name>
<dbReference type="GO" id="GO:0030240">
    <property type="term" value="P:skeletal muscle thin filament assembly"/>
    <property type="evidence" value="ECO:0007669"/>
    <property type="project" value="TreeGrafter"/>
</dbReference>
<dbReference type="GO" id="GO:0003009">
    <property type="term" value="P:skeletal muscle contraction"/>
    <property type="evidence" value="ECO:0007669"/>
    <property type="project" value="TreeGrafter"/>
</dbReference>
<dbReference type="Pfam" id="PF09470">
    <property type="entry name" value="Telethonin"/>
    <property type="match status" value="1"/>
</dbReference>
<organism evidence="1 2">
    <name type="scientific">Echeneis naucrates</name>
    <name type="common">Live sharksucker</name>
    <dbReference type="NCBI Taxonomy" id="173247"/>
    <lineage>
        <taxon>Eukaryota</taxon>
        <taxon>Metazoa</taxon>
        <taxon>Chordata</taxon>
        <taxon>Craniata</taxon>
        <taxon>Vertebrata</taxon>
        <taxon>Euteleostomi</taxon>
        <taxon>Actinopterygii</taxon>
        <taxon>Neopterygii</taxon>
        <taxon>Teleostei</taxon>
        <taxon>Neoteleostei</taxon>
        <taxon>Acanthomorphata</taxon>
        <taxon>Carangaria</taxon>
        <taxon>Carangiformes</taxon>
        <taxon>Echeneidae</taxon>
        <taxon>Echeneis</taxon>
    </lineage>
</organism>
<keyword evidence="2" id="KW-1185">Reference proteome</keyword>
<gene>
    <name evidence="1" type="primary">zmp:0000000930</name>
</gene>
<evidence type="ECO:0000313" key="1">
    <source>
        <dbReference type="Ensembl" id="ENSENLP00000003592.1"/>
    </source>
</evidence>
<dbReference type="GO" id="GO:0060048">
    <property type="term" value="P:cardiac muscle contraction"/>
    <property type="evidence" value="ECO:0007669"/>
    <property type="project" value="TreeGrafter"/>
</dbReference>
<dbReference type="GO" id="GO:0030018">
    <property type="term" value="C:Z disc"/>
    <property type="evidence" value="ECO:0007669"/>
    <property type="project" value="TreeGrafter"/>
</dbReference>
<accession>A0A665TC98</accession>
<dbReference type="Proteomes" id="UP000472264">
    <property type="component" value="Chromosome 6"/>
</dbReference>
<sequence>IIYLHLVGGSYLVNSCCELHEENHLKKESYHACWLSLVIETRPQHKLALLESNSTLKESYNQQQVVHLMAERILSQSLRLGSYSRAMKEHHLPLFNISSEPYDARASFGCMEKQEERVDKQKGTGITQDSSKPVRVNFRASSLMSSPREVSHRVQWRE</sequence>
<reference evidence="1" key="3">
    <citation type="submission" date="2025-09" db="UniProtKB">
        <authorList>
            <consortium name="Ensembl"/>
        </authorList>
    </citation>
    <scope>IDENTIFICATION</scope>
</reference>
<dbReference type="GO" id="GO:0008307">
    <property type="term" value="F:structural constituent of muscle"/>
    <property type="evidence" value="ECO:0007669"/>
    <property type="project" value="TreeGrafter"/>
</dbReference>
<dbReference type="GO" id="GO:0035995">
    <property type="term" value="P:detection of muscle stretch"/>
    <property type="evidence" value="ECO:0007669"/>
    <property type="project" value="TreeGrafter"/>
</dbReference>
<dbReference type="InterPro" id="IPR015667">
    <property type="entry name" value="Telethonin"/>
</dbReference>
<dbReference type="InParanoid" id="A0A665TC98"/>
<dbReference type="GO" id="GO:0048769">
    <property type="term" value="P:sarcomerogenesis"/>
    <property type="evidence" value="ECO:0007669"/>
    <property type="project" value="TreeGrafter"/>
</dbReference>
<reference evidence="1" key="1">
    <citation type="submission" date="2021-04" db="EMBL/GenBank/DDBJ databases">
        <authorList>
            <consortium name="Wellcome Sanger Institute Data Sharing"/>
        </authorList>
    </citation>
    <scope>NUCLEOTIDE SEQUENCE [LARGE SCALE GENOMIC DNA]</scope>
</reference>
<dbReference type="PANTHER" id="PTHR15143:SF0">
    <property type="entry name" value="TELETHONIN"/>
    <property type="match status" value="1"/>
</dbReference>
<dbReference type="OMA" id="ESYSACW"/>
<proteinExistence type="predicted"/>
<dbReference type="Gene3D" id="2.20.160.10">
    <property type="entry name" value="titin domain like"/>
    <property type="match status" value="1"/>
</dbReference>
<dbReference type="GO" id="GO:0070080">
    <property type="term" value="F:titin Z domain binding"/>
    <property type="evidence" value="ECO:0007669"/>
    <property type="project" value="TreeGrafter"/>
</dbReference>
<reference evidence="1" key="2">
    <citation type="submission" date="2025-08" db="UniProtKB">
        <authorList>
            <consortium name="Ensembl"/>
        </authorList>
    </citation>
    <scope>IDENTIFICATION</scope>
</reference>